<keyword evidence="3" id="KW-1185">Reference proteome</keyword>
<dbReference type="AlphaFoldDB" id="A0AAV2IEM4"/>
<gene>
    <name evidence="2" type="ORF">GSLYS_00018835001</name>
</gene>
<dbReference type="EMBL" id="CAXITT010000701">
    <property type="protein sequence ID" value="CAL1545352.1"/>
    <property type="molecule type" value="Genomic_DNA"/>
</dbReference>
<feature type="chain" id="PRO_5043550684" evidence="1">
    <location>
        <begin position="21"/>
        <end position="118"/>
    </location>
</feature>
<evidence type="ECO:0000256" key="1">
    <source>
        <dbReference type="SAM" id="SignalP"/>
    </source>
</evidence>
<feature type="signal peptide" evidence="1">
    <location>
        <begin position="1"/>
        <end position="20"/>
    </location>
</feature>
<organism evidence="2 3">
    <name type="scientific">Lymnaea stagnalis</name>
    <name type="common">Great pond snail</name>
    <name type="synonym">Helix stagnalis</name>
    <dbReference type="NCBI Taxonomy" id="6523"/>
    <lineage>
        <taxon>Eukaryota</taxon>
        <taxon>Metazoa</taxon>
        <taxon>Spiralia</taxon>
        <taxon>Lophotrochozoa</taxon>
        <taxon>Mollusca</taxon>
        <taxon>Gastropoda</taxon>
        <taxon>Heterobranchia</taxon>
        <taxon>Euthyneura</taxon>
        <taxon>Panpulmonata</taxon>
        <taxon>Hygrophila</taxon>
        <taxon>Lymnaeoidea</taxon>
        <taxon>Lymnaeidae</taxon>
        <taxon>Lymnaea</taxon>
    </lineage>
</organism>
<sequence>MSPKLTVSLFVFWLSCSLWACLPSKRSSGLVYNANTSGPKMDPSGTSYTKSEKKVQVSTDFETVDASAPWVASESETMCVEAIMSPTLQSVTCMMKTVTNQCWRDRPSADVDDAKIKQ</sequence>
<evidence type="ECO:0000313" key="2">
    <source>
        <dbReference type="EMBL" id="CAL1545352.1"/>
    </source>
</evidence>
<comment type="caution">
    <text evidence="2">The sequence shown here is derived from an EMBL/GenBank/DDBJ whole genome shotgun (WGS) entry which is preliminary data.</text>
</comment>
<accession>A0AAV2IEM4</accession>
<reference evidence="2 3" key="1">
    <citation type="submission" date="2024-04" db="EMBL/GenBank/DDBJ databases">
        <authorList>
            <consortium name="Genoscope - CEA"/>
            <person name="William W."/>
        </authorList>
    </citation>
    <scope>NUCLEOTIDE SEQUENCE [LARGE SCALE GENOMIC DNA]</scope>
</reference>
<name>A0AAV2IEM4_LYMST</name>
<evidence type="ECO:0000313" key="3">
    <source>
        <dbReference type="Proteomes" id="UP001497497"/>
    </source>
</evidence>
<dbReference type="PROSITE" id="PS51257">
    <property type="entry name" value="PROKAR_LIPOPROTEIN"/>
    <property type="match status" value="1"/>
</dbReference>
<dbReference type="Proteomes" id="UP001497497">
    <property type="component" value="Unassembled WGS sequence"/>
</dbReference>
<keyword evidence="1" id="KW-0732">Signal</keyword>
<protein>
    <submittedName>
        <fullName evidence="2">Uncharacterized protein</fullName>
    </submittedName>
</protein>
<proteinExistence type="predicted"/>